<evidence type="ECO:0000259" key="1">
    <source>
        <dbReference type="Pfam" id="PF01979"/>
    </source>
</evidence>
<dbReference type="Gene3D" id="3.20.20.140">
    <property type="entry name" value="Metal-dependent hydrolases"/>
    <property type="match status" value="1"/>
</dbReference>
<evidence type="ECO:0000313" key="3">
    <source>
        <dbReference type="Proteomes" id="UP000240322"/>
    </source>
</evidence>
<comment type="caution">
    <text evidence="2">The sequence shown here is derived from an EMBL/GenBank/DDBJ whole genome shotgun (WGS) entry which is preliminary data.</text>
</comment>
<dbReference type="AlphaFoldDB" id="A0A2R6B1B1"/>
<reference evidence="2 3" key="1">
    <citation type="submission" date="2017-04" db="EMBL/GenBank/DDBJ databases">
        <title>Novel microbial lineages endemic to geothermal iron-oxide mats fill important gaps in the evolutionary history of Archaea.</title>
        <authorList>
            <person name="Jay Z.J."/>
            <person name="Beam J.P."/>
            <person name="Dlakic M."/>
            <person name="Rusch D.B."/>
            <person name="Kozubal M.A."/>
            <person name="Inskeep W.P."/>
        </authorList>
    </citation>
    <scope>NUCLEOTIDE SEQUENCE [LARGE SCALE GENOMIC DNA]</scope>
    <source>
        <strain evidence="2">OSP_D</strain>
    </source>
</reference>
<dbReference type="SUPFAM" id="SSF51338">
    <property type="entry name" value="Composite domain of metallo-dependent hydrolases"/>
    <property type="match status" value="1"/>
</dbReference>
<gene>
    <name evidence="2" type="ORF">B9Q03_01280</name>
</gene>
<dbReference type="Proteomes" id="UP000240322">
    <property type="component" value="Unassembled WGS sequence"/>
</dbReference>
<dbReference type="InterPro" id="IPR006680">
    <property type="entry name" value="Amidohydro-rel"/>
</dbReference>
<dbReference type="Pfam" id="PF01979">
    <property type="entry name" value="Amidohydro_1"/>
    <property type="match status" value="1"/>
</dbReference>
<sequence>MSTGAWTLPSLGGVCALVGEGLRPLFDCEIVWRGDRIVEIEGNSNGRLQDVEHIVLPSFINAHTHIGDSLAKEAYIGLGLEEAVDPHKGLKTKIISTASKNDLVKAMRSVLEQCVSLGVTHLIDFREGGLEGLSLGREASQGLDIDLLLLGRLATPPSKGRILENQGFTDFELEELHKVCEKGNGLGISGANEYSDKMLTQIREIVRGQNKLLAVHCLESHETRGRLKGVLGRDEFQRCFNMLRPDVFVHMTDATPQEISYAFNMGVVVSCPRSNAALGNGFPPLTQILNGGGGLGTDNVMVNSPDMFREMEFAYKCLVGTTRKPFQRVEEVLKSATVNLRPRLGLKPIEVDAEADFMVLNVRELRPFWNLSSLVVNRAQRENIEQVVRKGRKLYEKPVCV</sequence>
<dbReference type="PANTHER" id="PTHR43794">
    <property type="entry name" value="AMINOHYDROLASE SSNA-RELATED"/>
    <property type="match status" value="1"/>
</dbReference>
<evidence type="ECO:0000313" key="2">
    <source>
        <dbReference type="EMBL" id="PSN92383.1"/>
    </source>
</evidence>
<dbReference type="EMBL" id="NEXE01000005">
    <property type="protein sequence ID" value="PSN92383.1"/>
    <property type="molecule type" value="Genomic_DNA"/>
</dbReference>
<dbReference type="InterPro" id="IPR032466">
    <property type="entry name" value="Metal_Hydrolase"/>
</dbReference>
<dbReference type="InterPro" id="IPR011059">
    <property type="entry name" value="Metal-dep_hydrolase_composite"/>
</dbReference>
<dbReference type="PANTHER" id="PTHR43794:SF5">
    <property type="entry name" value="CHLOROHYDROLASE FAMILY PROTEIN"/>
    <property type="match status" value="1"/>
</dbReference>
<feature type="domain" description="Amidohydrolase-related" evidence="1">
    <location>
        <begin position="54"/>
        <end position="392"/>
    </location>
</feature>
<dbReference type="InterPro" id="IPR050287">
    <property type="entry name" value="MTA/SAH_deaminase"/>
</dbReference>
<proteinExistence type="predicted"/>
<accession>A0A2R6B1B1</accession>
<organism evidence="2 3">
    <name type="scientific">Candidatus Marsarchaeota G2 archaeon OSP_D</name>
    <dbReference type="NCBI Taxonomy" id="1978157"/>
    <lineage>
        <taxon>Archaea</taxon>
        <taxon>Candidatus Marsarchaeota</taxon>
        <taxon>Candidatus Marsarchaeota group 2</taxon>
    </lineage>
</organism>
<name>A0A2R6B1B1_9ARCH</name>
<dbReference type="SUPFAM" id="SSF51556">
    <property type="entry name" value="Metallo-dependent hydrolases"/>
    <property type="match status" value="1"/>
</dbReference>
<protein>
    <recommendedName>
        <fullName evidence="1">Amidohydrolase-related domain-containing protein</fullName>
    </recommendedName>
</protein>
<dbReference type="GO" id="GO:0016810">
    <property type="term" value="F:hydrolase activity, acting on carbon-nitrogen (but not peptide) bonds"/>
    <property type="evidence" value="ECO:0007669"/>
    <property type="project" value="InterPro"/>
</dbReference>